<keyword evidence="4 9" id="KW-0418">Kinase</keyword>
<keyword evidence="11" id="KW-1185">Reference proteome</keyword>
<dbReference type="AlphaFoldDB" id="A0A2T0VEQ6"/>
<keyword evidence="6 9" id="KW-0521">NADP</keyword>
<evidence type="ECO:0000256" key="2">
    <source>
        <dbReference type="ARBA" id="ARBA00022679"/>
    </source>
</evidence>
<evidence type="ECO:0000256" key="9">
    <source>
        <dbReference type="HAMAP-Rule" id="MF_00361"/>
    </source>
</evidence>
<keyword evidence="5 9" id="KW-0067">ATP-binding</keyword>
<dbReference type="EMBL" id="PVTL01000004">
    <property type="protein sequence ID" value="PRY68644.1"/>
    <property type="molecule type" value="Genomic_DNA"/>
</dbReference>
<proteinExistence type="inferred from homology"/>
<dbReference type="Proteomes" id="UP000237983">
    <property type="component" value="Unassembled WGS sequence"/>
</dbReference>
<dbReference type="FunFam" id="2.60.200.30:FF:000007">
    <property type="entry name" value="NAD kinase"/>
    <property type="match status" value="1"/>
</dbReference>
<evidence type="ECO:0000256" key="8">
    <source>
        <dbReference type="ARBA" id="ARBA00047925"/>
    </source>
</evidence>
<evidence type="ECO:0000313" key="10">
    <source>
        <dbReference type="EMBL" id="PRY68644.1"/>
    </source>
</evidence>
<dbReference type="GO" id="GO:0006741">
    <property type="term" value="P:NADP+ biosynthetic process"/>
    <property type="evidence" value="ECO:0007669"/>
    <property type="project" value="UniProtKB-UniRule"/>
</dbReference>
<name>A0A2T0VEQ6_9MICO</name>
<dbReference type="RefSeq" id="WP_425432993.1">
    <property type="nucleotide sequence ID" value="NZ_PVTL01000004.1"/>
</dbReference>
<dbReference type="GO" id="GO:0003951">
    <property type="term" value="F:NAD+ kinase activity"/>
    <property type="evidence" value="ECO:0007669"/>
    <property type="project" value="UniProtKB-UniRule"/>
</dbReference>
<sequence length="322" mass="34528">MRDKSLHRVLKGIPAVTSDRHILIVAHTGRPDSLAAAIQVCRQLQAAGITPVLSRDEFDDMKTSAGDLSPVDILGETIDVGDLEIVIVLGGDGTILRAAELARGCSAPLLGVNLGHVGFLAESEREDLTDTVVRVLARDYLVEERMTLAVQAWVGSEMIFETWALNEATIEKASRERMLEVVIEIDGRPLSSFGCDGVVISTPTGSTAYSFSAGGPIVWPSLDAMLMVPLSAHALFARPLVVGPNSTLAVEVLDRTQGSGVLWCDGRRTQDLPRGARVVAKRSPVPVRLARLSQGPFTDRLVHKFALPVTGWRGAVGEGTRP</sequence>
<feature type="binding site" evidence="9">
    <location>
        <position position="97"/>
    </location>
    <ligand>
        <name>NAD(+)</name>
        <dbReference type="ChEBI" id="CHEBI:57540"/>
    </ligand>
</feature>
<dbReference type="HAMAP" id="MF_00361">
    <property type="entry name" value="NAD_kinase"/>
    <property type="match status" value="1"/>
</dbReference>
<feature type="binding site" evidence="9">
    <location>
        <begin position="207"/>
        <end position="212"/>
    </location>
    <ligand>
        <name>NAD(+)</name>
        <dbReference type="ChEBI" id="CHEBI:57540"/>
    </ligand>
</feature>
<dbReference type="PANTHER" id="PTHR20275:SF0">
    <property type="entry name" value="NAD KINASE"/>
    <property type="match status" value="1"/>
</dbReference>
<dbReference type="NCBIfam" id="NF002892">
    <property type="entry name" value="PRK03372.1"/>
    <property type="match status" value="1"/>
</dbReference>
<gene>
    <name evidence="9" type="primary">nadK</name>
    <name evidence="10" type="ORF">B0I08_104348</name>
</gene>
<evidence type="ECO:0000256" key="1">
    <source>
        <dbReference type="ARBA" id="ARBA00022490"/>
    </source>
</evidence>
<dbReference type="PANTHER" id="PTHR20275">
    <property type="entry name" value="NAD KINASE"/>
    <property type="match status" value="1"/>
</dbReference>
<dbReference type="GO" id="GO:0005524">
    <property type="term" value="F:ATP binding"/>
    <property type="evidence" value="ECO:0007669"/>
    <property type="project" value="UniProtKB-KW"/>
</dbReference>
<comment type="caution">
    <text evidence="9">Lacks conserved residue(s) required for the propagation of feature annotation.</text>
</comment>
<evidence type="ECO:0000256" key="4">
    <source>
        <dbReference type="ARBA" id="ARBA00022777"/>
    </source>
</evidence>
<keyword evidence="3 9" id="KW-0547">Nucleotide-binding</keyword>
<evidence type="ECO:0000313" key="11">
    <source>
        <dbReference type="Proteomes" id="UP000237983"/>
    </source>
</evidence>
<feature type="binding site" evidence="9">
    <location>
        <position position="177"/>
    </location>
    <ligand>
        <name>NAD(+)</name>
        <dbReference type="ChEBI" id="CHEBI:57540"/>
    </ligand>
</feature>
<dbReference type="InterPro" id="IPR017437">
    <property type="entry name" value="ATP-NAD_kinase_PpnK-typ_C"/>
</dbReference>
<dbReference type="Gene3D" id="3.40.50.10330">
    <property type="entry name" value="Probable inorganic polyphosphate/atp-NAD kinase, domain 1"/>
    <property type="match status" value="1"/>
</dbReference>
<dbReference type="GO" id="GO:0019674">
    <property type="term" value="P:NAD+ metabolic process"/>
    <property type="evidence" value="ECO:0007669"/>
    <property type="project" value="InterPro"/>
</dbReference>
<dbReference type="GO" id="GO:0051287">
    <property type="term" value="F:NAD binding"/>
    <property type="evidence" value="ECO:0007669"/>
    <property type="project" value="UniProtKB-ARBA"/>
</dbReference>
<accession>A0A2T0VEQ6</accession>
<reference evidence="10 11" key="1">
    <citation type="submission" date="2018-03" db="EMBL/GenBank/DDBJ databases">
        <title>Genomic Encyclopedia of Type Strains, Phase III (KMG-III): the genomes of soil and plant-associated and newly described type strains.</title>
        <authorList>
            <person name="Whitman W."/>
        </authorList>
    </citation>
    <scope>NUCLEOTIDE SEQUENCE [LARGE SCALE GENOMIC DNA]</scope>
    <source>
        <strain evidence="10 11">CGMCC 1.12484</strain>
    </source>
</reference>
<feature type="active site" description="Proton acceptor" evidence="9">
    <location>
        <position position="92"/>
    </location>
</feature>
<protein>
    <recommendedName>
        <fullName evidence="9">NAD kinase</fullName>
        <ecNumber evidence="9">2.7.1.23</ecNumber>
    </recommendedName>
    <alternativeName>
        <fullName evidence="9">ATP-dependent NAD kinase</fullName>
    </alternativeName>
</protein>
<comment type="function">
    <text evidence="9">Involved in the regulation of the intracellular balance of NAD and NADP, and is a key enzyme in the biosynthesis of NADP. Catalyzes specifically the phosphorylation on 2'-hydroxyl of the adenosine moiety of NAD to yield NADP.</text>
</comment>
<dbReference type="SUPFAM" id="SSF111331">
    <property type="entry name" value="NAD kinase/diacylglycerol kinase-like"/>
    <property type="match status" value="1"/>
</dbReference>
<evidence type="ECO:0000256" key="6">
    <source>
        <dbReference type="ARBA" id="ARBA00022857"/>
    </source>
</evidence>
<feature type="binding site" evidence="9">
    <location>
        <begin position="92"/>
        <end position="93"/>
    </location>
    <ligand>
        <name>NAD(+)</name>
        <dbReference type="ChEBI" id="CHEBI:57540"/>
    </ligand>
</feature>
<dbReference type="GO" id="GO:0005737">
    <property type="term" value="C:cytoplasm"/>
    <property type="evidence" value="ECO:0007669"/>
    <property type="project" value="UniProtKB-SubCell"/>
</dbReference>
<comment type="caution">
    <text evidence="10">The sequence shown here is derived from an EMBL/GenBank/DDBJ whole genome shotgun (WGS) entry which is preliminary data.</text>
</comment>
<comment type="cofactor">
    <cofactor evidence="9">
        <name>a divalent metal cation</name>
        <dbReference type="ChEBI" id="CHEBI:60240"/>
    </cofactor>
</comment>
<feature type="binding site" evidence="9">
    <location>
        <position position="196"/>
    </location>
    <ligand>
        <name>NAD(+)</name>
        <dbReference type="ChEBI" id="CHEBI:57540"/>
    </ligand>
</feature>
<feature type="binding site" evidence="9">
    <location>
        <begin position="166"/>
        <end position="167"/>
    </location>
    <ligand>
        <name>NAD(+)</name>
        <dbReference type="ChEBI" id="CHEBI:57540"/>
    </ligand>
</feature>
<keyword evidence="7 9" id="KW-0520">NAD</keyword>
<evidence type="ECO:0000256" key="3">
    <source>
        <dbReference type="ARBA" id="ARBA00022741"/>
    </source>
</evidence>
<comment type="similarity">
    <text evidence="9">Belongs to the NAD kinase family.</text>
</comment>
<organism evidence="10 11">
    <name type="scientific">Glaciihabitans tibetensis</name>
    <dbReference type="NCBI Taxonomy" id="1266600"/>
    <lineage>
        <taxon>Bacteria</taxon>
        <taxon>Bacillati</taxon>
        <taxon>Actinomycetota</taxon>
        <taxon>Actinomycetes</taxon>
        <taxon>Micrococcales</taxon>
        <taxon>Microbacteriaceae</taxon>
        <taxon>Glaciihabitans</taxon>
    </lineage>
</organism>
<dbReference type="InterPro" id="IPR017438">
    <property type="entry name" value="ATP-NAD_kinase_N"/>
</dbReference>
<keyword evidence="1 9" id="KW-0963">Cytoplasm</keyword>
<comment type="catalytic activity">
    <reaction evidence="8 9">
        <text>NAD(+) + ATP = ADP + NADP(+) + H(+)</text>
        <dbReference type="Rhea" id="RHEA:18629"/>
        <dbReference type="ChEBI" id="CHEBI:15378"/>
        <dbReference type="ChEBI" id="CHEBI:30616"/>
        <dbReference type="ChEBI" id="CHEBI:57540"/>
        <dbReference type="ChEBI" id="CHEBI:58349"/>
        <dbReference type="ChEBI" id="CHEBI:456216"/>
        <dbReference type="EC" id="2.7.1.23"/>
    </reaction>
</comment>
<evidence type="ECO:0000256" key="7">
    <source>
        <dbReference type="ARBA" id="ARBA00023027"/>
    </source>
</evidence>
<dbReference type="Gene3D" id="2.60.200.30">
    <property type="entry name" value="Probable inorganic polyphosphate/atp-NAD kinase, domain 2"/>
    <property type="match status" value="1"/>
</dbReference>
<dbReference type="Pfam" id="PF20143">
    <property type="entry name" value="NAD_kinase_C"/>
    <property type="match status" value="1"/>
</dbReference>
<evidence type="ECO:0000256" key="5">
    <source>
        <dbReference type="ARBA" id="ARBA00022840"/>
    </source>
</evidence>
<dbReference type="InterPro" id="IPR016064">
    <property type="entry name" value="NAD/diacylglycerol_kinase_sf"/>
</dbReference>
<keyword evidence="2 9" id="KW-0808">Transferase</keyword>
<dbReference type="GO" id="GO:0046872">
    <property type="term" value="F:metal ion binding"/>
    <property type="evidence" value="ECO:0007669"/>
    <property type="project" value="UniProtKB-UniRule"/>
</dbReference>
<comment type="subcellular location">
    <subcellularLocation>
        <location evidence="9">Cytoplasm</location>
    </subcellularLocation>
</comment>
<dbReference type="EC" id="2.7.1.23" evidence="9"/>
<dbReference type="InterPro" id="IPR002504">
    <property type="entry name" value="NADK"/>
</dbReference>
<dbReference type="Pfam" id="PF01513">
    <property type="entry name" value="NAD_kinase"/>
    <property type="match status" value="1"/>
</dbReference>